<dbReference type="SUPFAM" id="SSF51735">
    <property type="entry name" value="NAD(P)-binding Rossmann-fold domains"/>
    <property type="match status" value="1"/>
</dbReference>
<dbReference type="EMBL" id="KV423964">
    <property type="protein sequence ID" value="KZT57422.1"/>
    <property type="molecule type" value="Genomic_DNA"/>
</dbReference>
<dbReference type="PANTHER" id="PTHR10996">
    <property type="entry name" value="2-HYDROXYACID DEHYDROGENASE-RELATED"/>
    <property type="match status" value="1"/>
</dbReference>
<reference evidence="5 6" key="1">
    <citation type="journal article" date="2016" name="Mol. Biol. Evol.">
        <title>Comparative Genomics of Early-Diverging Mushroom-Forming Fungi Provides Insights into the Origins of Lignocellulose Decay Capabilities.</title>
        <authorList>
            <person name="Nagy L.G."/>
            <person name="Riley R."/>
            <person name="Tritt A."/>
            <person name="Adam C."/>
            <person name="Daum C."/>
            <person name="Floudas D."/>
            <person name="Sun H."/>
            <person name="Yadav J.S."/>
            <person name="Pangilinan J."/>
            <person name="Larsson K.H."/>
            <person name="Matsuura K."/>
            <person name="Barry K."/>
            <person name="Labutti K."/>
            <person name="Kuo R."/>
            <person name="Ohm R.A."/>
            <person name="Bhattacharya S.S."/>
            <person name="Shirouzu T."/>
            <person name="Yoshinaga Y."/>
            <person name="Martin F.M."/>
            <person name="Grigoriev I.V."/>
            <person name="Hibbett D.S."/>
        </authorList>
    </citation>
    <scope>NUCLEOTIDE SEQUENCE [LARGE SCALE GENOMIC DNA]</scope>
    <source>
        <strain evidence="5 6">HHB12733</strain>
    </source>
</reference>
<proteinExistence type="inferred from homology"/>
<dbReference type="InterPro" id="IPR050223">
    <property type="entry name" value="D-isomer_2-hydroxyacid_DH"/>
</dbReference>
<evidence type="ECO:0000259" key="4">
    <source>
        <dbReference type="Pfam" id="PF02826"/>
    </source>
</evidence>
<dbReference type="GO" id="GO:0051287">
    <property type="term" value="F:NAD binding"/>
    <property type="evidence" value="ECO:0007669"/>
    <property type="project" value="InterPro"/>
</dbReference>
<feature type="domain" description="D-isomer specific 2-hydroxyacid dehydrogenase NAD-binding" evidence="4">
    <location>
        <begin position="125"/>
        <end position="297"/>
    </location>
</feature>
<dbReference type="InterPro" id="IPR006139">
    <property type="entry name" value="D-isomer_2_OHA_DH_cat_dom"/>
</dbReference>
<dbReference type="PANTHER" id="PTHR10996:SF129">
    <property type="entry name" value="2-HYDROXYACID DEHYDROGENASE C1773.17C-RELATED"/>
    <property type="match status" value="1"/>
</dbReference>
<evidence type="ECO:0008006" key="7">
    <source>
        <dbReference type="Google" id="ProtNLM"/>
    </source>
</evidence>
<dbReference type="InParanoid" id="A0A165FZW0"/>
<keyword evidence="6" id="KW-1185">Reference proteome</keyword>
<accession>A0A165FZW0</accession>
<evidence type="ECO:0000256" key="2">
    <source>
        <dbReference type="RuleBase" id="RU003719"/>
    </source>
</evidence>
<dbReference type="GO" id="GO:0016618">
    <property type="term" value="F:hydroxypyruvate reductase [NAD(P)H] activity"/>
    <property type="evidence" value="ECO:0007669"/>
    <property type="project" value="TreeGrafter"/>
</dbReference>
<gene>
    <name evidence="5" type="ORF">CALCODRAFT_496231</name>
</gene>
<keyword evidence="1 2" id="KW-0560">Oxidoreductase</keyword>
<dbReference type="GO" id="GO:0005829">
    <property type="term" value="C:cytosol"/>
    <property type="evidence" value="ECO:0007669"/>
    <property type="project" value="TreeGrafter"/>
</dbReference>
<evidence type="ECO:0000259" key="3">
    <source>
        <dbReference type="Pfam" id="PF00389"/>
    </source>
</evidence>
<dbReference type="GO" id="GO:0030267">
    <property type="term" value="F:glyoxylate reductase (NADPH) activity"/>
    <property type="evidence" value="ECO:0007669"/>
    <property type="project" value="TreeGrafter"/>
</dbReference>
<dbReference type="Proteomes" id="UP000076842">
    <property type="component" value="Unassembled WGS sequence"/>
</dbReference>
<dbReference type="OrthoDB" id="298012at2759"/>
<organism evidence="5 6">
    <name type="scientific">Calocera cornea HHB12733</name>
    <dbReference type="NCBI Taxonomy" id="1353952"/>
    <lineage>
        <taxon>Eukaryota</taxon>
        <taxon>Fungi</taxon>
        <taxon>Dikarya</taxon>
        <taxon>Basidiomycota</taxon>
        <taxon>Agaricomycotina</taxon>
        <taxon>Dacrymycetes</taxon>
        <taxon>Dacrymycetales</taxon>
        <taxon>Dacrymycetaceae</taxon>
        <taxon>Calocera</taxon>
    </lineage>
</organism>
<evidence type="ECO:0000256" key="1">
    <source>
        <dbReference type="ARBA" id="ARBA00023002"/>
    </source>
</evidence>
<feature type="domain" description="D-isomer specific 2-hydroxyacid dehydrogenase catalytic" evidence="3">
    <location>
        <begin position="27"/>
        <end position="329"/>
    </location>
</feature>
<dbReference type="Pfam" id="PF02826">
    <property type="entry name" value="2-Hacid_dh_C"/>
    <property type="match status" value="1"/>
</dbReference>
<dbReference type="PROSITE" id="PS00671">
    <property type="entry name" value="D_2_HYDROXYACID_DH_3"/>
    <property type="match status" value="1"/>
</dbReference>
<dbReference type="InterPro" id="IPR036291">
    <property type="entry name" value="NAD(P)-bd_dom_sf"/>
</dbReference>
<dbReference type="SUPFAM" id="SSF52283">
    <property type="entry name" value="Formate/glycerate dehydrogenase catalytic domain-like"/>
    <property type="match status" value="1"/>
</dbReference>
<protein>
    <recommendedName>
        <fullName evidence="7">Glycerate-and formate-dehydrogenase</fullName>
    </recommendedName>
</protein>
<dbReference type="Gene3D" id="3.40.50.720">
    <property type="entry name" value="NAD(P)-binding Rossmann-like Domain"/>
    <property type="match status" value="2"/>
</dbReference>
<dbReference type="Pfam" id="PF00389">
    <property type="entry name" value="2-Hacid_dh"/>
    <property type="match status" value="1"/>
</dbReference>
<dbReference type="InterPro" id="IPR006140">
    <property type="entry name" value="D-isomer_DH_NAD-bd"/>
</dbReference>
<sequence length="337" mass="36551">MAPSVEQTHGVLVLGEPLETQKEYAQLAKEFKFKKVDCKSREEAIAAVKAAALEGGYDAVLFPFGSQKGPINEELLGPLKGQLKFVTGIGAGYDTVDTKWLESVGAWYCNTPESVSDTTATTAVTLILICLRHATSLMASTKAGQWRGNNVLTPDARGFVVGIIGMGTIGKLVRNKVQALGMKVIYYNRNRLPASEEGGATYVSWEELLAQSQLISVHCPLSPATFHLLGAPEFEKMQDGVMIVNTARGAVIDEKALVEALKSEKISRVGLDVFEEEPKIQPYLLECERAALFPHFGSATVRLHVDTELEGISNFRDWVATGKPKNGVNDPLGKSTL</sequence>
<name>A0A165FZW0_9BASI</name>
<dbReference type="FunCoup" id="A0A165FZW0">
    <property type="interactions" value="318"/>
</dbReference>
<dbReference type="InterPro" id="IPR029753">
    <property type="entry name" value="D-isomer_DH_CS"/>
</dbReference>
<comment type="similarity">
    <text evidence="2">Belongs to the D-isomer specific 2-hydroxyacid dehydrogenase family.</text>
</comment>
<dbReference type="STRING" id="1353952.A0A165FZW0"/>
<dbReference type="AlphaFoldDB" id="A0A165FZW0"/>
<evidence type="ECO:0000313" key="6">
    <source>
        <dbReference type="Proteomes" id="UP000076842"/>
    </source>
</evidence>
<dbReference type="CDD" id="cd12168">
    <property type="entry name" value="Mand_dh_like"/>
    <property type="match status" value="1"/>
</dbReference>
<evidence type="ECO:0000313" key="5">
    <source>
        <dbReference type="EMBL" id="KZT57422.1"/>
    </source>
</evidence>